<protein>
    <submittedName>
        <fullName evidence="2">Uncharacterized protein</fullName>
    </submittedName>
</protein>
<evidence type="ECO:0000256" key="1">
    <source>
        <dbReference type="SAM" id="MobiDB-lite"/>
    </source>
</evidence>
<evidence type="ECO:0000313" key="3">
    <source>
        <dbReference type="Proteomes" id="UP001178508"/>
    </source>
</evidence>
<proteinExistence type="predicted"/>
<dbReference type="Proteomes" id="UP001178508">
    <property type="component" value="Chromosome 8"/>
</dbReference>
<feature type="region of interest" description="Disordered" evidence="1">
    <location>
        <begin position="1"/>
        <end position="22"/>
    </location>
</feature>
<accession>A0AAV1FPK2</accession>
<reference evidence="2" key="1">
    <citation type="submission" date="2023-08" db="EMBL/GenBank/DDBJ databases">
        <authorList>
            <person name="Alioto T."/>
            <person name="Alioto T."/>
            <person name="Gomez Garrido J."/>
        </authorList>
    </citation>
    <scope>NUCLEOTIDE SEQUENCE</scope>
</reference>
<keyword evidence="3" id="KW-1185">Reference proteome</keyword>
<dbReference type="EMBL" id="OY660871">
    <property type="protein sequence ID" value="CAJ1063088.1"/>
    <property type="molecule type" value="Genomic_DNA"/>
</dbReference>
<name>A0AAV1FPK2_XYRNO</name>
<gene>
    <name evidence="2" type="ORF">XNOV1_A035916</name>
</gene>
<organism evidence="2 3">
    <name type="scientific">Xyrichtys novacula</name>
    <name type="common">Pearly razorfish</name>
    <name type="synonym">Hemipteronotus novacula</name>
    <dbReference type="NCBI Taxonomy" id="13765"/>
    <lineage>
        <taxon>Eukaryota</taxon>
        <taxon>Metazoa</taxon>
        <taxon>Chordata</taxon>
        <taxon>Craniata</taxon>
        <taxon>Vertebrata</taxon>
        <taxon>Euteleostomi</taxon>
        <taxon>Actinopterygii</taxon>
        <taxon>Neopterygii</taxon>
        <taxon>Teleostei</taxon>
        <taxon>Neoteleostei</taxon>
        <taxon>Acanthomorphata</taxon>
        <taxon>Eupercaria</taxon>
        <taxon>Labriformes</taxon>
        <taxon>Labridae</taxon>
        <taxon>Xyrichtys</taxon>
    </lineage>
</organism>
<sequence length="83" mass="8838">MEVEGPASAGVGAQRSQTHKQRGTAGILVLQSGLQSRWGSCLHTTPAATFGNLCTVCTSNTLLRDALSDLHDHEELRERHGGL</sequence>
<dbReference type="AlphaFoldDB" id="A0AAV1FPK2"/>
<evidence type="ECO:0000313" key="2">
    <source>
        <dbReference type="EMBL" id="CAJ1063088.1"/>
    </source>
</evidence>